<dbReference type="PROSITE" id="PS51257">
    <property type="entry name" value="PROKAR_LIPOPROTEIN"/>
    <property type="match status" value="1"/>
</dbReference>
<dbReference type="InterPro" id="IPR021395">
    <property type="entry name" value="DUF3035"/>
</dbReference>
<sequence>MRAMIFPVLAMVLLAACGNTDRPLRDMRTTDGGPDEFMVNPAAPLALPETLALVTPTPGGTNLADPTPKADAIAALGGNRAAQFAGGIPANDSILVAQVARFGVDPDIRAELAERDAALRERKKLSNVFNPLRRDRYFVLYARQALDADAELARLAALGILVPTAPPAE</sequence>
<accession>A0A1I6HN70</accession>
<gene>
    <name evidence="1" type="ORF">SAMN04488005_2879</name>
</gene>
<dbReference type="Proteomes" id="UP000199478">
    <property type="component" value="Unassembled WGS sequence"/>
</dbReference>
<name>A0A1I6HN70_9RHOB</name>
<evidence type="ECO:0000313" key="2">
    <source>
        <dbReference type="Proteomes" id="UP000199478"/>
    </source>
</evidence>
<dbReference type="STRING" id="390270.SAMN04488005_2879"/>
<evidence type="ECO:0000313" key="1">
    <source>
        <dbReference type="EMBL" id="SFR55911.1"/>
    </source>
</evidence>
<reference evidence="2" key="1">
    <citation type="submission" date="2016-10" db="EMBL/GenBank/DDBJ databases">
        <authorList>
            <person name="Varghese N."/>
            <person name="Submissions S."/>
        </authorList>
    </citation>
    <scope>NUCLEOTIDE SEQUENCE [LARGE SCALE GENOMIC DNA]</scope>
    <source>
        <strain evidence="2">DSM 26879</strain>
    </source>
</reference>
<keyword evidence="2" id="KW-1185">Reference proteome</keyword>
<proteinExistence type="predicted"/>
<dbReference type="EMBL" id="FOYP01000002">
    <property type="protein sequence ID" value="SFR55911.1"/>
    <property type="molecule type" value="Genomic_DNA"/>
</dbReference>
<organism evidence="1 2">
    <name type="scientific">Yoonia tamlensis</name>
    <dbReference type="NCBI Taxonomy" id="390270"/>
    <lineage>
        <taxon>Bacteria</taxon>
        <taxon>Pseudomonadati</taxon>
        <taxon>Pseudomonadota</taxon>
        <taxon>Alphaproteobacteria</taxon>
        <taxon>Rhodobacterales</taxon>
        <taxon>Paracoccaceae</taxon>
        <taxon>Yoonia</taxon>
    </lineage>
</organism>
<protein>
    <submittedName>
        <fullName evidence="1">Beta-barrel assembly machine subunit BamF</fullName>
    </submittedName>
</protein>
<dbReference type="AlphaFoldDB" id="A0A1I6HN70"/>
<dbReference type="Pfam" id="PF11233">
    <property type="entry name" value="DUF3035"/>
    <property type="match status" value="1"/>
</dbReference>
<dbReference type="RefSeq" id="WP_242651065.1">
    <property type="nucleotide sequence ID" value="NZ_FOYP01000002.1"/>
</dbReference>